<protein>
    <recommendedName>
        <fullName evidence="2">DUF1468 domain-containing protein</fullName>
    </recommendedName>
</protein>
<evidence type="ECO:0000313" key="4">
    <source>
        <dbReference type="Proteomes" id="UP000026249"/>
    </source>
</evidence>
<gene>
    <name evidence="3" type="ORF">ACMU_13205</name>
</gene>
<feature type="domain" description="DUF1468" evidence="2">
    <location>
        <begin position="13"/>
        <end position="144"/>
    </location>
</feature>
<dbReference type="Pfam" id="PF07331">
    <property type="entry name" value="TctB"/>
    <property type="match status" value="1"/>
</dbReference>
<keyword evidence="1" id="KW-0812">Transmembrane</keyword>
<evidence type="ECO:0000313" key="3">
    <source>
        <dbReference type="EMBL" id="KAJ55643.1"/>
    </source>
</evidence>
<keyword evidence="1" id="KW-0472">Membrane</keyword>
<evidence type="ECO:0000259" key="2">
    <source>
        <dbReference type="Pfam" id="PF07331"/>
    </source>
</evidence>
<proteinExistence type="predicted"/>
<dbReference type="RefSeq" id="WP_051588284.1">
    <property type="nucleotide sequence ID" value="NZ_JFKE01000004.1"/>
</dbReference>
<feature type="transmembrane region" description="Helical" evidence="1">
    <location>
        <begin position="42"/>
        <end position="63"/>
    </location>
</feature>
<reference evidence="3 4" key="1">
    <citation type="submission" date="2014-03" db="EMBL/GenBank/DDBJ databases">
        <title>Draft Genome Sequence of Actibacterium mucosum KCTC 23349, a Marine Alphaproteobacterium with Complex Ionic Requirements Isolated from Mediterranean Seawater at Malvarrosa Beach, Valencia, Spain.</title>
        <authorList>
            <person name="Arahal D.R."/>
            <person name="Shao Z."/>
            <person name="Lai Q."/>
            <person name="Pujalte M.J."/>
        </authorList>
    </citation>
    <scope>NUCLEOTIDE SEQUENCE [LARGE SCALE GENOMIC DNA]</scope>
    <source>
        <strain evidence="3 4">KCTC 23349</strain>
    </source>
</reference>
<accession>A0A037ZHM5</accession>
<feature type="transmembrane region" description="Helical" evidence="1">
    <location>
        <begin position="119"/>
        <end position="139"/>
    </location>
</feature>
<comment type="caution">
    <text evidence="3">The sequence shown here is derived from an EMBL/GenBank/DDBJ whole genome shotgun (WGS) entry which is preliminary data.</text>
</comment>
<keyword evidence="1" id="KW-1133">Transmembrane helix</keyword>
<sequence length="152" mass="16828">MQRVTNERVLVQIGLLIVAVALFASTFGQQFSSADLAQSPMFFPRVILILWMGLGLIALLQSIRSDERTTKIDSWPRMAVVLVAALIYTNVVASEGFFLPSVGFAIVCLLAFGIRRPWLLILFALLVPGALVVLFNHTLGMPLPTSRFTYLF</sequence>
<dbReference type="AlphaFoldDB" id="A0A037ZHM5"/>
<feature type="transmembrane region" description="Helical" evidence="1">
    <location>
        <begin position="75"/>
        <end position="91"/>
    </location>
</feature>
<evidence type="ECO:0000256" key="1">
    <source>
        <dbReference type="SAM" id="Phobius"/>
    </source>
</evidence>
<dbReference type="OrthoDB" id="7869580at2"/>
<dbReference type="InterPro" id="IPR009936">
    <property type="entry name" value="DUF1468"/>
</dbReference>
<feature type="transmembrane region" description="Helical" evidence="1">
    <location>
        <begin position="97"/>
        <end position="114"/>
    </location>
</feature>
<dbReference type="EMBL" id="JFKE01000004">
    <property type="protein sequence ID" value="KAJ55643.1"/>
    <property type="molecule type" value="Genomic_DNA"/>
</dbReference>
<dbReference type="Proteomes" id="UP000026249">
    <property type="component" value="Unassembled WGS sequence"/>
</dbReference>
<dbReference type="STRING" id="1454373.ACMU_13205"/>
<feature type="transmembrane region" description="Helical" evidence="1">
    <location>
        <begin position="9"/>
        <end position="30"/>
    </location>
</feature>
<organism evidence="3 4">
    <name type="scientific">Actibacterium mucosum KCTC 23349</name>
    <dbReference type="NCBI Taxonomy" id="1454373"/>
    <lineage>
        <taxon>Bacteria</taxon>
        <taxon>Pseudomonadati</taxon>
        <taxon>Pseudomonadota</taxon>
        <taxon>Alphaproteobacteria</taxon>
        <taxon>Rhodobacterales</taxon>
        <taxon>Roseobacteraceae</taxon>
        <taxon>Actibacterium</taxon>
    </lineage>
</organism>
<name>A0A037ZHM5_9RHOB</name>
<keyword evidence="4" id="KW-1185">Reference proteome</keyword>